<dbReference type="SUPFAM" id="SSF54862">
    <property type="entry name" value="4Fe-4S ferredoxins"/>
    <property type="match status" value="1"/>
</dbReference>
<dbReference type="HOGENOM" id="CLU_2257239_0_0_4"/>
<sequence>MIANYGYKDGSGEYYISIDTDKCIGCAADRACLTACPKQMFEIITDDYDDEVAWIKKPNCRTLAYDCADCKPSGGYSSLPCMAACTPGAIKHSW</sequence>
<dbReference type="PROSITE" id="PS51379">
    <property type="entry name" value="4FE4S_FER_2"/>
    <property type="match status" value="1"/>
</dbReference>
<evidence type="ECO:0000313" key="2">
    <source>
        <dbReference type="EMBL" id="BAO29442.1"/>
    </source>
</evidence>
<name>W0SES8_9PROT</name>
<dbReference type="STRING" id="1223802.SUTH_01649"/>
<evidence type="ECO:0000259" key="1">
    <source>
        <dbReference type="PROSITE" id="PS51379"/>
    </source>
</evidence>
<dbReference type="KEGG" id="shd:SUTH_01649"/>
<dbReference type="EMBL" id="AP012547">
    <property type="protein sequence ID" value="BAO29442.1"/>
    <property type="molecule type" value="Genomic_DNA"/>
</dbReference>
<evidence type="ECO:0000313" key="3">
    <source>
        <dbReference type="Proteomes" id="UP000031637"/>
    </source>
</evidence>
<proteinExistence type="predicted"/>
<organism evidence="2 3">
    <name type="scientific">Sulfuritalea hydrogenivorans sk43H</name>
    <dbReference type="NCBI Taxonomy" id="1223802"/>
    <lineage>
        <taxon>Bacteria</taxon>
        <taxon>Pseudomonadati</taxon>
        <taxon>Pseudomonadota</taxon>
        <taxon>Betaproteobacteria</taxon>
        <taxon>Nitrosomonadales</taxon>
        <taxon>Sterolibacteriaceae</taxon>
        <taxon>Sulfuritalea</taxon>
    </lineage>
</organism>
<dbReference type="Proteomes" id="UP000031637">
    <property type="component" value="Chromosome"/>
</dbReference>
<feature type="domain" description="4Fe-4S ferredoxin-type" evidence="1">
    <location>
        <begin position="14"/>
        <end position="46"/>
    </location>
</feature>
<dbReference type="RefSeq" id="WP_041098443.1">
    <property type="nucleotide sequence ID" value="NZ_AP012547.1"/>
</dbReference>
<dbReference type="AlphaFoldDB" id="W0SES8"/>
<gene>
    <name evidence="2" type="primary">fxd</name>
    <name evidence="2" type="ORF">SUTH_01649</name>
</gene>
<dbReference type="Gene3D" id="3.30.70.20">
    <property type="match status" value="1"/>
</dbReference>
<protein>
    <submittedName>
        <fullName evidence="2">Ferredoxin</fullName>
    </submittedName>
</protein>
<keyword evidence="3" id="KW-1185">Reference proteome</keyword>
<accession>W0SES8</accession>
<dbReference type="OrthoDB" id="9807879at2"/>
<reference evidence="2 3" key="1">
    <citation type="journal article" date="2014" name="Syst. Appl. Microbiol.">
        <title>Complete genomes of freshwater sulfur oxidizers Sulfuricella denitrificans skB26 and Sulfuritalea hydrogenivorans sk43H: genetic insights into the sulfur oxidation pathway of betaproteobacteria.</title>
        <authorList>
            <person name="Watanabe T."/>
            <person name="Kojima H."/>
            <person name="Fukui M."/>
        </authorList>
    </citation>
    <scope>NUCLEOTIDE SEQUENCE [LARGE SCALE GENOMIC DNA]</scope>
    <source>
        <strain evidence="2">DSM22779</strain>
    </source>
</reference>
<dbReference type="InterPro" id="IPR017896">
    <property type="entry name" value="4Fe4S_Fe-S-bd"/>
</dbReference>